<protein>
    <submittedName>
        <fullName evidence="2">DUF47 domain-containing protein</fullName>
    </submittedName>
</protein>
<comment type="similarity">
    <text evidence="1">Belongs to the UPF0111 family.</text>
</comment>
<dbReference type="InterPro" id="IPR038078">
    <property type="entry name" value="PhoU-like_sf"/>
</dbReference>
<comment type="caution">
    <text evidence="2">The sequence shown here is derived from an EMBL/GenBank/DDBJ whole genome shotgun (WGS) entry which is preliminary data.</text>
</comment>
<evidence type="ECO:0000313" key="2">
    <source>
        <dbReference type="EMBL" id="MBB6731185.1"/>
    </source>
</evidence>
<dbReference type="InterPro" id="IPR052912">
    <property type="entry name" value="UPF0111_domain"/>
</dbReference>
<keyword evidence="3" id="KW-1185">Reference proteome</keyword>
<accession>A0A7X0VV97</accession>
<dbReference type="Proteomes" id="UP000564644">
    <property type="component" value="Unassembled WGS sequence"/>
</dbReference>
<dbReference type="Pfam" id="PF01865">
    <property type="entry name" value="PhoU_div"/>
    <property type="match status" value="1"/>
</dbReference>
<evidence type="ECO:0000256" key="1">
    <source>
        <dbReference type="ARBA" id="ARBA00008591"/>
    </source>
</evidence>
<dbReference type="RefSeq" id="WP_185128862.1">
    <property type="nucleotide sequence ID" value="NZ_JACJVO010000010.1"/>
</dbReference>
<dbReference type="PANTHER" id="PTHR37298:SF1">
    <property type="entry name" value="UPF0111 PROTEIN YKAA"/>
    <property type="match status" value="1"/>
</dbReference>
<gene>
    <name evidence="2" type="ORF">H7C18_09730</name>
</gene>
<dbReference type="EMBL" id="JACJVO010000010">
    <property type="protein sequence ID" value="MBB6731185.1"/>
    <property type="molecule type" value="Genomic_DNA"/>
</dbReference>
<evidence type="ECO:0000313" key="3">
    <source>
        <dbReference type="Proteomes" id="UP000564644"/>
    </source>
</evidence>
<proteinExistence type="inferred from homology"/>
<dbReference type="PANTHER" id="PTHR37298">
    <property type="entry name" value="UPF0111 PROTEIN YKAA"/>
    <property type="match status" value="1"/>
</dbReference>
<dbReference type="Gene3D" id="1.20.58.220">
    <property type="entry name" value="Phosphate transport system protein phou homolog 2, domain 2"/>
    <property type="match status" value="1"/>
</dbReference>
<dbReference type="AlphaFoldDB" id="A0A7X0VV97"/>
<name>A0A7X0VV97_9BACL</name>
<organism evidence="2 3">
    <name type="scientific">Cohnella zeiphila</name>
    <dbReference type="NCBI Taxonomy" id="2761120"/>
    <lineage>
        <taxon>Bacteria</taxon>
        <taxon>Bacillati</taxon>
        <taxon>Bacillota</taxon>
        <taxon>Bacilli</taxon>
        <taxon>Bacillales</taxon>
        <taxon>Paenibacillaceae</taxon>
        <taxon>Cohnella</taxon>
    </lineage>
</organism>
<dbReference type="InterPro" id="IPR018445">
    <property type="entry name" value="Put_Phosphate_transp_reg"/>
</dbReference>
<sequence>MFRKKDIFFKTLEEMADLIVEAAERFASAMNGELKNVGDFAVEMKEFEHKGDQLAHVIFTELNKTFITPIEREDILELTSLLDDVLDGIEANASRFDMYQVTQPDAYIRKFGDVLRRSALEIKSAIYLLTQKKLLAIQTHCVQLNELENEGDDLMRQGIKHLFQDVKDPIELIKLKDLYERLEQTTDSCEDVANILQSIIMRNS</sequence>
<reference evidence="2 3" key="1">
    <citation type="submission" date="2020-08" db="EMBL/GenBank/DDBJ databases">
        <title>Cohnella phylogeny.</title>
        <authorList>
            <person name="Dunlap C."/>
        </authorList>
    </citation>
    <scope>NUCLEOTIDE SEQUENCE [LARGE SCALE GENOMIC DNA]</scope>
    <source>
        <strain evidence="2 3">CBP 2801</strain>
    </source>
</reference>